<dbReference type="AlphaFoldDB" id="A0A3B0SZP3"/>
<proteinExistence type="predicted"/>
<name>A0A3B0SZP3_9ZZZZ</name>
<protein>
    <submittedName>
        <fullName evidence="1">Uncharacterized protein</fullName>
    </submittedName>
</protein>
<organism evidence="1">
    <name type="scientific">hydrothermal vent metagenome</name>
    <dbReference type="NCBI Taxonomy" id="652676"/>
    <lineage>
        <taxon>unclassified sequences</taxon>
        <taxon>metagenomes</taxon>
        <taxon>ecological metagenomes</taxon>
    </lineage>
</organism>
<sequence>MRRFFLSLCGFFFLMLSYGQDNQRRLLRGKVLYRQVNVPNENVINATSEMATITNENGEYAIMVKVGDELVFSALNYQLMVVKVTQEILDKNRLVIEVNEKVTELDEVVISPEDQERFIQVVNEDLKKFEYETDRSTEVENIALSQTERGMTDGINFVNIFKALLKSKKTNEPNKPKLKISEVLRQVYEDEFFVTDLKLPQDKIDAFLIYCDTRIPTQSLLKKDNEFQLIDFLVTQSKTFLQESNEEK</sequence>
<evidence type="ECO:0000313" key="1">
    <source>
        <dbReference type="EMBL" id="VAW11088.1"/>
    </source>
</evidence>
<dbReference type="Pfam" id="PF13715">
    <property type="entry name" value="CarbopepD_reg_2"/>
    <property type="match status" value="1"/>
</dbReference>
<gene>
    <name evidence="1" type="ORF">MNBD_BACTEROID03-1214</name>
</gene>
<accession>A0A3B0SZP3</accession>
<dbReference type="InterPro" id="IPR008969">
    <property type="entry name" value="CarboxyPept-like_regulatory"/>
</dbReference>
<dbReference type="EMBL" id="UOEL01000048">
    <property type="protein sequence ID" value="VAW11088.1"/>
    <property type="molecule type" value="Genomic_DNA"/>
</dbReference>
<dbReference type="SUPFAM" id="SSF49464">
    <property type="entry name" value="Carboxypeptidase regulatory domain-like"/>
    <property type="match status" value="1"/>
</dbReference>
<reference evidence="1" key="1">
    <citation type="submission" date="2018-06" db="EMBL/GenBank/DDBJ databases">
        <authorList>
            <person name="Zhirakovskaya E."/>
        </authorList>
    </citation>
    <scope>NUCLEOTIDE SEQUENCE</scope>
</reference>